<evidence type="ECO:0000313" key="1">
    <source>
        <dbReference type="EMBL" id="MBF4469195.1"/>
    </source>
</evidence>
<sequence length="157" mass="17288">MNKKIIILTIIVILGVVAVSGCIGGNQNSTNTITFNGYSFEVPREVTGDASVEGSNALLFLGNTTFDIGTNETYGYVNPNELISEGTTENRTVDNITYLYNSQNGNPDFNQENLITIQVFFTKNNVQYYILVHAEKGQNISQIDSIIQSIIKTIKPI</sequence>
<gene>
    <name evidence="1" type="ORF">ISP01_07290</name>
</gene>
<dbReference type="PROSITE" id="PS51257">
    <property type="entry name" value="PROKAR_LIPOPROTEIN"/>
    <property type="match status" value="1"/>
</dbReference>
<dbReference type="EMBL" id="JADIIN010000059">
    <property type="protein sequence ID" value="MBF4469195.1"/>
    <property type="molecule type" value="Genomic_DNA"/>
</dbReference>
<accession>A0A843AJH3</accession>
<dbReference type="RefSeq" id="WP_278523535.1">
    <property type="nucleotide sequence ID" value="NZ_JADIIN010000059.1"/>
</dbReference>
<organism evidence="1 2">
    <name type="scientific">Methanobrevibacter arboriphilus</name>
    <dbReference type="NCBI Taxonomy" id="39441"/>
    <lineage>
        <taxon>Archaea</taxon>
        <taxon>Methanobacteriati</taxon>
        <taxon>Methanobacteriota</taxon>
        <taxon>Methanomada group</taxon>
        <taxon>Methanobacteria</taxon>
        <taxon>Methanobacteriales</taxon>
        <taxon>Methanobacteriaceae</taxon>
        <taxon>Methanobrevibacter</taxon>
    </lineage>
</organism>
<comment type="caution">
    <text evidence="1">The sequence shown here is derived from an EMBL/GenBank/DDBJ whole genome shotgun (WGS) entry which is preliminary data.</text>
</comment>
<reference evidence="1" key="1">
    <citation type="submission" date="2020-10" db="EMBL/GenBank/DDBJ databases">
        <title>Dehalococcoides mccartyi of a TCE/Cr reducing biochatode.</title>
        <authorList>
            <person name="Matturro B."/>
        </authorList>
    </citation>
    <scope>NUCLEOTIDE SEQUENCE</scope>
    <source>
        <strain evidence="1">Bin4</strain>
    </source>
</reference>
<name>A0A843AJH3_METAZ</name>
<protein>
    <submittedName>
        <fullName evidence="1">Uncharacterized protein</fullName>
    </submittedName>
</protein>
<evidence type="ECO:0000313" key="2">
    <source>
        <dbReference type="Proteomes" id="UP000658733"/>
    </source>
</evidence>
<dbReference type="AlphaFoldDB" id="A0A843AJH3"/>
<proteinExistence type="predicted"/>
<dbReference type="Proteomes" id="UP000658733">
    <property type="component" value="Unassembled WGS sequence"/>
</dbReference>